<dbReference type="AlphaFoldDB" id="A0ABD5ZG46"/>
<dbReference type="SUPFAM" id="SSF50475">
    <property type="entry name" value="FMN-binding split barrel"/>
    <property type="match status" value="1"/>
</dbReference>
<dbReference type="RefSeq" id="WP_390223688.1">
    <property type="nucleotide sequence ID" value="NZ_JBHTAA010000005.1"/>
</dbReference>
<name>A0ABD5ZG46_9EURY</name>
<keyword evidence="2" id="KW-1185">Reference proteome</keyword>
<reference evidence="1 2" key="1">
    <citation type="journal article" date="2019" name="Int. J. Syst. Evol. Microbiol.">
        <title>The Global Catalogue of Microorganisms (GCM) 10K type strain sequencing project: providing services to taxonomists for standard genome sequencing and annotation.</title>
        <authorList>
            <consortium name="The Broad Institute Genomics Platform"/>
            <consortium name="The Broad Institute Genome Sequencing Center for Infectious Disease"/>
            <person name="Wu L."/>
            <person name="Ma J."/>
        </authorList>
    </citation>
    <scope>NUCLEOTIDE SEQUENCE [LARGE SCALE GENOMIC DNA]</scope>
    <source>
        <strain evidence="1 2">DSM 29988</strain>
    </source>
</reference>
<evidence type="ECO:0000313" key="2">
    <source>
        <dbReference type="Proteomes" id="UP001596481"/>
    </source>
</evidence>
<proteinExistence type="predicted"/>
<dbReference type="Gene3D" id="2.30.110.10">
    <property type="entry name" value="Electron Transport, Fmn-binding Protein, Chain A"/>
    <property type="match status" value="1"/>
</dbReference>
<dbReference type="InterPro" id="IPR024747">
    <property type="entry name" value="Pyridox_Oxase-rel"/>
</dbReference>
<protein>
    <submittedName>
        <fullName evidence="1">Pyridoxamine 5'-phosphate oxidase family protein</fullName>
    </submittedName>
</protein>
<gene>
    <name evidence="1" type="ORF">ACFQJC_11775</name>
</gene>
<dbReference type="Proteomes" id="UP001596481">
    <property type="component" value="Unassembled WGS sequence"/>
</dbReference>
<evidence type="ECO:0000313" key="1">
    <source>
        <dbReference type="EMBL" id="MFC7204196.1"/>
    </source>
</evidence>
<sequence length="146" mass="16405">MENVRYVYTVGMDDDEIATRLQRADAGVLSLAADGRAYAIPVHVHYDRAGGRLLFRLSDDGHSEKFEFVESTDEATFTSYGDEGEDSWSIVARGEIHRLPDDELPDDTTLNTVYRPLRVFDEDIADIELVPLELVLGELTGRKTAR</sequence>
<dbReference type="EMBL" id="JBHTAA010000005">
    <property type="protein sequence ID" value="MFC7204196.1"/>
    <property type="molecule type" value="Genomic_DNA"/>
</dbReference>
<accession>A0ABD5ZG46</accession>
<dbReference type="InterPro" id="IPR012349">
    <property type="entry name" value="Split_barrel_FMN-bd"/>
</dbReference>
<dbReference type="Pfam" id="PF12900">
    <property type="entry name" value="Pyridox_ox_2"/>
    <property type="match status" value="1"/>
</dbReference>
<comment type="caution">
    <text evidence="1">The sequence shown here is derived from an EMBL/GenBank/DDBJ whole genome shotgun (WGS) entry which is preliminary data.</text>
</comment>
<organism evidence="1 2">
    <name type="scientific">Haloferax namakaokahaiae</name>
    <dbReference type="NCBI Taxonomy" id="1748331"/>
    <lineage>
        <taxon>Archaea</taxon>
        <taxon>Methanobacteriati</taxon>
        <taxon>Methanobacteriota</taxon>
        <taxon>Stenosarchaea group</taxon>
        <taxon>Halobacteria</taxon>
        <taxon>Halobacteriales</taxon>
        <taxon>Haloferacaceae</taxon>
        <taxon>Haloferax</taxon>
    </lineage>
</organism>